<dbReference type="PANTHER" id="PTHR43682:SF1">
    <property type="entry name" value="LACTATE UTILIZATION PROTEIN C"/>
    <property type="match status" value="1"/>
</dbReference>
<keyword evidence="4" id="KW-1185">Reference proteome</keyword>
<gene>
    <name evidence="3" type="ORF">RM590_32940</name>
</gene>
<dbReference type="InterPro" id="IPR037171">
    <property type="entry name" value="NagB/RpiA_transferase-like"/>
</dbReference>
<protein>
    <submittedName>
        <fullName evidence="3">Lactate utilization protein C</fullName>
    </submittedName>
</protein>
<organism evidence="3 4">
    <name type="scientific">Streptomyces litchfieldiae</name>
    <dbReference type="NCBI Taxonomy" id="3075543"/>
    <lineage>
        <taxon>Bacteria</taxon>
        <taxon>Bacillati</taxon>
        <taxon>Actinomycetota</taxon>
        <taxon>Actinomycetes</taxon>
        <taxon>Kitasatosporales</taxon>
        <taxon>Streptomycetaceae</taxon>
        <taxon>Streptomyces</taxon>
    </lineage>
</organism>
<evidence type="ECO:0000313" key="3">
    <source>
        <dbReference type="EMBL" id="MDT0347347.1"/>
    </source>
</evidence>
<dbReference type="RefSeq" id="WP_311708474.1">
    <property type="nucleotide sequence ID" value="NZ_JAVREL010000031.1"/>
</dbReference>
<dbReference type="SUPFAM" id="SSF100950">
    <property type="entry name" value="NagB/RpiA/CoA transferase-like"/>
    <property type="match status" value="1"/>
</dbReference>
<comment type="caution">
    <text evidence="3">The sequence shown here is derived from an EMBL/GenBank/DDBJ whole genome shotgun (WGS) entry which is preliminary data.</text>
</comment>
<dbReference type="Pfam" id="PF02589">
    <property type="entry name" value="LUD_dom"/>
    <property type="match status" value="1"/>
</dbReference>
<evidence type="ECO:0000256" key="1">
    <source>
        <dbReference type="SAM" id="MobiDB-lite"/>
    </source>
</evidence>
<feature type="region of interest" description="Disordered" evidence="1">
    <location>
        <begin position="19"/>
        <end position="41"/>
    </location>
</feature>
<dbReference type="EMBL" id="JAVREL010000031">
    <property type="protein sequence ID" value="MDT0347347.1"/>
    <property type="molecule type" value="Genomic_DNA"/>
</dbReference>
<reference evidence="4" key="1">
    <citation type="submission" date="2023-07" db="EMBL/GenBank/DDBJ databases">
        <title>30 novel species of actinomycetes from the DSMZ collection.</title>
        <authorList>
            <person name="Nouioui I."/>
        </authorList>
    </citation>
    <scope>NUCLEOTIDE SEQUENCE [LARGE SCALE GENOMIC DNA]</scope>
    <source>
        <strain evidence="4">DSM 44938</strain>
    </source>
</reference>
<sequence length="212" mass="22585">MSGREVVLGRVRRALADVPRGESPQDVPVARDYETTHSPDDPVATLAENLADYRAVVHHTDAAGLPELIGRLLAARGARTVVAPAGLPPEWLSAADGVSRVADTAELTPHDLDATDSVVTGCAVAIAETGTIVLDGGPDQGRRRITLVPDHHVCVVRVPEQVVDSVPEALRRLVPERPQTWISGPSATSDIELDRVEGVHGPRTLEVVLVRE</sequence>
<evidence type="ECO:0000313" key="4">
    <source>
        <dbReference type="Proteomes" id="UP001183246"/>
    </source>
</evidence>
<accession>A0ABU2N0B5</accession>
<evidence type="ECO:0000259" key="2">
    <source>
        <dbReference type="Pfam" id="PF02589"/>
    </source>
</evidence>
<dbReference type="InterPro" id="IPR024185">
    <property type="entry name" value="FTHF_cligase-like_sf"/>
</dbReference>
<dbReference type="Gene3D" id="3.40.50.10420">
    <property type="entry name" value="NagB/RpiA/CoA transferase-like"/>
    <property type="match status" value="1"/>
</dbReference>
<dbReference type="PANTHER" id="PTHR43682">
    <property type="entry name" value="LACTATE UTILIZATION PROTEIN C"/>
    <property type="match status" value="1"/>
</dbReference>
<name>A0ABU2N0B5_9ACTN</name>
<feature type="domain" description="LUD" evidence="2">
    <location>
        <begin position="110"/>
        <end position="210"/>
    </location>
</feature>
<proteinExistence type="predicted"/>
<dbReference type="Proteomes" id="UP001183246">
    <property type="component" value="Unassembled WGS sequence"/>
</dbReference>
<dbReference type="InterPro" id="IPR003741">
    <property type="entry name" value="LUD_dom"/>
</dbReference>
<feature type="compositionally biased region" description="Basic and acidic residues" evidence="1">
    <location>
        <begin position="29"/>
        <end position="40"/>
    </location>
</feature>